<keyword evidence="3" id="KW-0677">Repeat</keyword>
<dbReference type="AlphaFoldDB" id="A0A933GNL9"/>
<sequence>MVQTHGLLSIYDEVAKCNRCGFCQAQCPIYFVTGQEGSVARGHNAHLRSIIEGKLDFNEDLKAPLFECLLCRSCVANCFPAIKTDENVIVGRSAYNQRFGQSRLLDFIFKVILLNPRKMAFYLRLAAAGRNSRIMKLAQAFRIFKWFGRDLDQAIDILPGFPDSFLSDRIPESVLPSLSQETNRVAYFMGCGVNYALPEVGEATINVLRKRGCRVEIVANNCCGLPPFVYGDLEAARRLARRNIDLLKGLSVDAIVTDCASCLSFLKDYPKLLAEEHNYVSWAEALTGKTYEFSDFFQSLPGIPVINSFNKIITYHDPCHLSRYQSITQQPRDLIKSIPGADFKEMPEANWCCGAAGTYNVTHFQQSMKILDRKVGNITGTGAGLVVTSCPACLLQLNYGVKRNKLPIEVCHLSQLIDKSLQY</sequence>
<dbReference type="InterPro" id="IPR009051">
    <property type="entry name" value="Helical_ferredxn"/>
</dbReference>
<keyword evidence="5 6" id="KW-0411">Iron-sulfur</keyword>
<dbReference type="Pfam" id="PF13183">
    <property type="entry name" value="Fer4_8"/>
    <property type="match status" value="1"/>
</dbReference>
<dbReference type="SUPFAM" id="SSF46548">
    <property type="entry name" value="alpha-helical ferredoxin"/>
    <property type="match status" value="1"/>
</dbReference>
<keyword evidence="1 6" id="KW-0004">4Fe-4S</keyword>
<dbReference type="EC" id="1.1.99.14" evidence="6"/>
<gene>
    <name evidence="8" type="ORF">HY730_05575</name>
</gene>
<dbReference type="PANTHER" id="PTHR32479">
    <property type="entry name" value="GLYCOLATE OXIDASE IRON-SULFUR SUBUNIT"/>
    <property type="match status" value="1"/>
</dbReference>
<comment type="function">
    <text evidence="6">Component of a complex that catalyzes the oxidation of glycolate to glyoxylate.</text>
</comment>
<dbReference type="PROSITE" id="PS00198">
    <property type="entry name" value="4FE4S_FER_1"/>
    <property type="match status" value="1"/>
</dbReference>
<dbReference type="PIRSF" id="PIRSF000139">
    <property type="entry name" value="Glc_ox_4Fe-4S"/>
    <property type="match status" value="1"/>
</dbReference>
<comment type="cofactor">
    <cofactor evidence="6">
        <name>[4Fe-4S] cluster</name>
        <dbReference type="ChEBI" id="CHEBI:49883"/>
    </cofactor>
    <text evidence="6">Binds 2 [4Fe-4S] clusters.</text>
</comment>
<dbReference type="InterPro" id="IPR017900">
    <property type="entry name" value="4Fe4S_Fe_S_CS"/>
</dbReference>
<evidence type="ECO:0000256" key="5">
    <source>
        <dbReference type="ARBA" id="ARBA00023014"/>
    </source>
</evidence>
<keyword evidence="6" id="KW-0249">Electron transport</keyword>
<proteinExistence type="predicted"/>
<dbReference type="GO" id="GO:0051539">
    <property type="term" value="F:4 iron, 4 sulfur cluster binding"/>
    <property type="evidence" value="ECO:0007669"/>
    <property type="project" value="UniProtKB-UniRule"/>
</dbReference>
<organism evidence="8 9">
    <name type="scientific">Tectimicrobiota bacterium</name>
    <dbReference type="NCBI Taxonomy" id="2528274"/>
    <lineage>
        <taxon>Bacteria</taxon>
        <taxon>Pseudomonadati</taxon>
        <taxon>Nitrospinota/Tectimicrobiota group</taxon>
        <taxon>Candidatus Tectimicrobiota</taxon>
    </lineage>
</organism>
<reference evidence="8" key="1">
    <citation type="submission" date="2020-07" db="EMBL/GenBank/DDBJ databases">
        <title>Huge and variable diversity of episymbiotic CPR bacteria and DPANN archaea in groundwater ecosystems.</title>
        <authorList>
            <person name="He C.Y."/>
            <person name="Keren R."/>
            <person name="Whittaker M."/>
            <person name="Farag I.F."/>
            <person name="Doudna J."/>
            <person name="Cate J.H.D."/>
            <person name="Banfield J.F."/>
        </authorList>
    </citation>
    <scope>NUCLEOTIDE SEQUENCE</scope>
    <source>
        <strain evidence="8">NC_groundwater_1482_Ag_S-0.65um_47_24</strain>
    </source>
</reference>
<keyword evidence="6" id="KW-0813">Transport</keyword>
<feature type="domain" description="4Fe-4S ferredoxin-type" evidence="7">
    <location>
        <begin position="6"/>
        <end position="37"/>
    </location>
</feature>
<comment type="catalytic activity">
    <reaction evidence="6">
        <text>glycolate + A = glyoxylate + AH2</text>
        <dbReference type="Rhea" id="RHEA:21264"/>
        <dbReference type="ChEBI" id="CHEBI:13193"/>
        <dbReference type="ChEBI" id="CHEBI:17499"/>
        <dbReference type="ChEBI" id="CHEBI:29805"/>
        <dbReference type="ChEBI" id="CHEBI:36655"/>
        <dbReference type="EC" id="1.1.99.14"/>
    </reaction>
</comment>
<keyword evidence="2 6" id="KW-0479">Metal-binding</keyword>
<evidence type="ECO:0000256" key="6">
    <source>
        <dbReference type="PIRNR" id="PIRNR000139"/>
    </source>
</evidence>
<evidence type="ECO:0000259" key="7">
    <source>
        <dbReference type="PROSITE" id="PS51379"/>
    </source>
</evidence>
<keyword evidence="4 6" id="KW-0408">Iron</keyword>
<dbReference type="InterPro" id="IPR017896">
    <property type="entry name" value="4Fe4S_Fe-S-bd"/>
</dbReference>
<dbReference type="InterPro" id="IPR004017">
    <property type="entry name" value="Cys_rich_dom"/>
</dbReference>
<comment type="catalytic activity">
    <reaction evidence="6">
        <text>(R)-lactate + A = pyruvate + AH2</text>
        <dbReference type="Rhea" id="RHEA:15089"/>
        <dbReference type="ChEBI" id="CHEBI:13193"/>
        <dbReference type="ChEBI" id="CHEBI:15361"/>
        <dbReference type="ChEBI" id="CHEBI:16004"/>
        <dbReference type="ChEBI" id="CHEBI:17499"/>
    </reaction>
</comment>
<protein>
    <recommendedName>
        <fullName evidence="6">Glycolate oxidase iron-sulfur subunit</fullName>
        <ecNumber evidence="6">1.1.99.14</ecNumber>
    </recommendedName>
</protein>
<dbReference type="GO" id="GO:0046872">
    <property type="term" value="F:metal ion binding"/>
    <property type="evidence" value="ECO:0007669"/>
    <property type="project" value="UniProtKB-UniRule"/>
</dbReference>
<evidence type="ECO:0000256" key="3">
    <source>
        <dbReference type="ARBA" id="ARBA00022737"/>
    </source>
</evidence>
<evidence type="ECO:0000313" key="9">
    <source>
        <dbReference type="Proteomes" id="UP000772181"/>
    </source>
</evidence>
<dbReference type="InterPro" id="IPR012257">
    <property type="entry name" value="Glc_ox_4Fe-4S"/>
</dbReference>
<dbReference type="GO" id="GO:0019154">
    <property type="term" value="F:glycolate dehydrogenase activity"/>
    <property type="evidence" value="ECO:0007669"/>
    <property type="project" value="UniProtKB-EC"/>
</dbReference>
<dbReference type="EMBL" id="JACQWF010000254">
    <property type="protein sequence ID" value="MBI4595835.1"/>
    <property type="molecule type" value="Genomic_DNA"/>
</dbReference>
<dbReference type="PROSITE" id="PS51379">
    <property type="entry name" value="4FE4S_FER_2"/>
    <property type="match status" value="1"/>
</dbReference>
<accession>A0A933GNL9</accession>
<evidence type="ECO:0000313" key="8">
    <source>
        <dbReference type="EMBL" id="MBI4595835.1"/>
    </source>
</evidence>
<dbReference type="Gene3D" id="1.10.1060.10">
    <property type="entry name" value="Alpha-helical ferredoxin"/>
    <property type="match status" value="1"/>
</dbReference>
<evidence type="ECO:0000256" key="1">
    <source>
        <dbReference type="ARBA" id="ARBA00022485"/>
    </source>
</evidence>
<evidence type="ECO:0000256" key="2">
    <source>
        <dbReference type="ARBA" id="ARBA00022723"/>
    </source>
</evidence>
<evidence type="ECO:0000256" key="4">
    <source>
        <dbReference type="ARBA" id="ARBA00023004"/>
    </source>
</evidence>
<comment type="caution">
    <text evidence="8">The sequence shown here is derived from an EMBL/GenBank/DDBJ whole genome shotgun (WGS) entry which is preliminary data.</text>
</comment>
<name>A0A933GNL9_UNCTE</name>
<dbReference type="Proteomes" id="UP000772181">
    <property type="component" value="Unassembled WGS sequence"/>
</dbReference>
<dbReference type="Pfam" id="PF02754">
    <property type="entry name" value="CCG"/>
    <property type="match status" value="2"/>
</dbReference>
<dbReference type="PANTHER" id="PTHR32479:SF20">
    <property type="entry name" value="GLYCOLATE OXIDASE IRON-SULFUR SUBUNIT"/>
    <property type="match status" value="1"/>
</dbReference>